<reference evidence="2 3" key="1">
    <citation type="submission" date="2019-03" db="EMBL/GenBank/DDBJ databases">
        <title>First draft genome of Liparis tanakae, snailfish: a comprehensive survey of snailfish specific genes.</title>
        <authorList>
            <person name="Kim W."/>
            <person name="Song I."/>
            <person name="Jeong J.-H."/>
            <person name="Kim D."/>
            <person name="Kim S."/>
            <person name="Ryu S."/>
            <person name="Song J.Y."/>
            <person name="Lee S.K."/>
        </authorList>
    </citation>
    <scope>NUCLEOTIDE SEQUENCE [LARGE SCALE GENOMIC DNA]</scope>
    <source>
        <tissue evidence="2">Muscle</tissue>
    </source>
</reference>
<proteinExistence type="predicted"/>
<feature type="compositionally biased region" description="Low complexity" evidence="1">
    <location>
        <begin position="59"/>
        <end position="70"/>
    </location>
</feature>
<dbReference type="Proteomes" id="UP000314294">
    <property type="component" value="Unassembled WGS sequence"/>
</dbReference>
<comment type="caution">
    <text evidence="2">The sequence shown here is derived from an EMBL/GenBank/DDBJ whole genome shotgun (WGS) entry which is preliminary data.</text>
</comment>
<evidence type="ECO:0000256" key="1">
    <source>
        <dbReference type="SAM" id="MobiDB-lite"/>
    </source>
</evidence>
<protein>
    <submittedName>
        <fullName evidence="2">Uncharacterized protein</fullName>
    </submittedName>
</protein>
<sequence length="149" mass="16073">MSPLLVIKVTNNNNNNNNLLLLVVSYSSRGTCAAPSQWSGSLSRGSRTTRSFPRHAARSRPASGSRCPARAARRAAAELQEDQEDQTKSRHNQPPVACACGSLGGLPATTFRVKARGDNQIGSFLASSRNNTSELHECETTRTKAFSWA</sequence>
<feature type="region of interest" description="Disordered" evidence="1">
    <location>
        <begin position="36"/>
        <end position="95"/>
    </location>
</feature>
<keyword evidence="3" id="KW-1185">Reference proteome</keyword>
<gene>
    <name evidence="2" type="ORF">EYF80_030786</name>
</gene>
<name>A0A4Z2GZL3_9TELE</name>
<evidence type="ECO:0000313" key="2">
    <source>
        <dbReference type="EMBL" id="TNN59048.1"/>
    </source>
</evidence>
<dbReference type="EMBL" id="SRLO01000365">
    <property type="protein sequence ID" value="TNN59048.1"/>
    <property type="molecule type" value="Genomic_DNA"/>
</dbReference>
<feature type="compositionally biased region" description="Low complexity" evidence="1">
    <location>
        <begin position="39"/>
        <end position="51"/>
    </location>
</feature>
<organism evidence="2 3">
    <name type="scientific">Liparis tanakae</name>
    <name type="common">Tanaka's snailfish</name>
    <dbReference type="NCBI Taxonomy" id="230148"/>
    <lineage>
        <taxon>Eukaryota</taxon>
        <taxon>Metazoa</taxon>
        <taxon>Chordata</taxon>
        <taxon>Craniata</taxon>
        <taxon>Vertebrata</taxon>
        <taxon>Euteleostomi</taxon>
        <taxon>Actinopterygii</taxon>
        <taxon>Neopterygii</taxon>
        <taxon>Teleostei</taxon>
        <taxon>Neoteleostei</taxon>
        <taxon>Acanthomorphata</taxon>
        <taxon>Eupercaria</taxon>
        <taxon>Perciformes</taxon>
        <taxon>Cottioidei</taxon>
        <taxon>Cottales</taxon>
        <taxon>Liparidae</taxon>
        <taxon>Liparis</taxon>
    </lineage>
</organism>
<evidence type="ECO:0000313" key="3">
    <source>
        <dbReference type="Proteomes" id="UP000314294"/>
    </source>
</evidence>
<accession>A0A4Z2GZL3</accession>
<dbReference type="AlphaFoldDB" id="A0A4Z2GZL3"/>